<comment type="caution">
    <text evidence="2">The sequence shown here is derived from an EMBL/GenBank/DDBJ whole genome shotgun (WGS) entry which is preliminary data.</text>
</comment>
<gene>
    <name evidence="2" type="ORF">GNZ18_23880</name>
</gene>
<keyword evidence="3" id="KW-1185">Reference proteome</keyword>
<dbReference type="Proteomes" id="UP000432015">
    <property type="component" value="Unassembled WGS sequence"/>
</dbReference>
<evidence type="ECO:0000313" key="2">
    <source>
        <dbReference type="EMBL" id="MUN39611.1"/>
    </source>
</evidence>
<keyword evidence="1" id="KW-0732">Signal</keyword>
<proteinExistence type="predicted"/>
<evidence type="ECO:0000256" key="1">
    <source>
        <dbReference type="SAM" id="SignalP"/>
    </source>
</evidence>
<dbReference type="RefSeq" id="WP_156218745.1">
    <property type="nucleotide sequence ID" value="NZ_WOFH01000008.1"/>
</dbReference>
<name>A0A7K1L5B2_9ACTN</name>
<accession>A0A7K1L5B2</accession>
<feature type="chain" id="PRO_5029633031" evidence="1">
    <location>
        <begin position="38"/>
        <end position="211"/>
    </location>
</feature>
<protein>
    <submittedName>
        <fullName evidence="2">Uncharacterized protein</fullName>
    </submittedName>
</protein>
<sequence>MQNRLWKACARITVAITASVVAATAGGTLTTVSPASAASSSRTPVIDVTHSGFDVILSSPGGARLAPAEGSVTAFHGFSSFQKITIESQGFDLKGRIHGRIRTYNYESLWTVYKLPKSSGWKVWALSFKKDSSQSVLKETFRDEKLIDAELDVNFTVSAAALKGVSTLRIGFETLRLQLDGTTKDFTVINKESGGAKDQDGKEIPIDFEQL</sequence>
<dbReference type="AlphaFoldDB" id="A0A7K1L5B2"/>
<evidence type="ECO:0000313" key="3">
    <source>
        <dbReference type="Proteomes" id="UP000432015"/>
    </source>
</evidence>
<reference evidence="2 3" key="1">
    <citation type="submission" date="2019-11" db="EMBL/GenBank/DDBJ databases">
        <authorList>
            <person name="Cao P."/>
        </authorList>
    </citation>
    <scope>NUCLEOTIDE SEQUENCE [LARGE SCALE GENOMIC DNA]</scope>
    <source>
        <strain evidence="2 3">NEAU-AAG5</strain>
    </source>
</reference>
<dbReference type="EMBL" id="WOFH01000008">
    <property type="protein sequence ID" value="MUN39611.1"/>
    <property type="molecule type" value="Genomic_DNA"/>
</dbReference>
<feature type="signal peptide" evidence="1">
    <location>
        <begin position="1"/>
        <end position="37"/>
    </location>
</feature>
<organism evidence="2 3">
    <name type="scientific">Actinomadura litoris</name>
    <dbReference type="NCBI Taxonomy" id="2678616"/>
    <lineage>
        <taxon>Bacteria</taxon>
        <taxon>Bacillati</taxon>
        <taxon>Actinomycetota</taxon>
        <taxon>Actinomycetes</taxon>
        <taxon>Streptosporangiales</taxon>
        <taxon>Thermomonosporaceae</taxon>
        <taxon>Actinomadura</taxon>
    </lineage>
</organism>